<dbReference type="InterPro" id="IPR029151">
    <property type="entry name" value="Sensor-like_sf"/>
</dbReference>
<name>A0A0M5MKC9_9BACT</name>
<dbReference type="Gene3D" id="1.10.287.950">
    <property type="entry name" value="Methyl-accepting chemotaxis protein"/>
    <property type="match status" value="1"/>
</dbReference>
<dbReference type="CDD" id="cd12913">
    <property type="entry name" value="PDC1_MCP_like"/>
    <property type="match status" value="1"/>
</dbReference>
<protein>
    <submittedName>
        <fullName evidence="11">Cache sensor-containing MCP-domain signal transduction protein</fullName>
    </submittedName>
</protein>
<keyword evidence="4 9" id="KW-0812">Transmembrane</keyword>
<dbReference type="PATRIC" id="fig|199.248.peg.670"/>
<sequence>MRSIANKISLMLILALFISFSLISLASYNTAHDKAIELVIQTQKQILKDVKITLNSFFTNNQYAIEKMAETLSKISEKSDGSMNADGINLALSQAKAVSGKEITLIYAGYEDGAMFRSNGQNKAGYDPRVRGWYKQAKAENKPIYTDPYMAASLNAMVITFAAPIKNIGVTGIDASIEELSNNISQISKTEYSYAFVTDQNGNVIMHPNKELVGKPHEIAKSLIKQYNEKKFDENGLIAYKNTKGEDVYAYMLEINDKGWLAITAMDQNIFSSHTLPILKVQIILAFIFIVVLSAFVYFLLKRSLNPIKTITDALVSFFRFLNFEIKEPVVSKVATKDEFGVMSKLINDNIAKIFDNADQDSRVVSQSVETAKAIENGNLKARIVDVPANPKLIELKDVLNKMLDVLEKRVGSDLNMIQKTFNDFRNSDFTSRILDAKGNVELVTNELGEEIANMLAFNLKQAQFLEEKAKNLDASMKQVTQGASTQANSLQESAAAIEQMSSSMSAISQKTVDVIKQSEEIKNIIVIIRDIADQTNLLALNAAIEAARAGEHGRGFAVVADEVRKLAERTQKSLGEIETNANILTQSINEMSESIREQSEGINMINQSVSQIDSITKQNVDIVSSTNEITAQIDEMAKTIVADVKKNKF</sequence>
<dbReference type="SUPFAM" id="SSF103190">
    <property type="entry name" value="Sensory domain-like"/>
    <property type="match status" value="1"/>
</dbReference>
<organism evidence="11 12">
    <name type="scientific">Campylobacter concisus</name>
    <dbReference type="NCBI Taxonomy" id="199"/>
    <lineage>
        <taxon>Bacteria</taxon>
        <taxon>Pseudomonadati</taxon>
        <taxon>Campylobacterota</taxon>
        <taxon>Epsilonproteobacteria</taxon>
        <taxon>Campylobacterales</taxon>
        <taxon>Campylobacteraceae</taxon>
        <taxon>Campylobacter</taxon>
    </lineage>
</organism>
<dbReference type="Proteomes" id="UP000066049">
    <property type="component" value="Chromosome"/>
</dbReference>
<dbReference type="PROSITE" id="PS50111">
    <property type="entry name" value="CHEMOTAXIS_TRANSDUC_2"/>
    <property type="match status" value="1"/>
</dbReference>
<dbReference type="InterPro" id="IPR033479">
    <property type="entry name" value="dCache_1"/>
</dbReference>
<evidence type="ECO:0000256" key="7">
    <source>
        <dbReference type="ARBA" id="ARBA00023224"/>
    </source>
</evidence>
<dbReference type="SUPFAM" id="SSF58104">
    <property type="entry name" value="Methyl-accepting chemotaxis protein (MCP) signaling domain"/>
    <property type="match status" value="1"/>
</dbReference>
<dbReference type="AlphaFoldDB" id="A0A0M5MKC9"/>
<dbReference type="SMART" id="SM00283">
    <property type="entry name" value="MA"/>
    <property type="match status" value="1"/>
</dbReference>
<dbReference type="PANTHER" id="PTHR32089:SF112">
    <property type="entry name" value="LYSOZYME-LIKE PROTEIN-RELATED"/>
    <property type="match status" value="1"/>
</dbReference>
<evidence type="ECO:0000256" key="4">
    <source>
        <dbReference type="ARBA" id="ARBA00022692"/>
    </source>
</evidence>
<keyword evidence="6 9" id="KW-0472">Membrane</keyword>
<dbReference type="Gene3D" id="3.30.450.20">
    <property type="entry name" value="PAS domain"/>
    <property type="match status" value="2"/>
</dbReference>
<dbReference type="CDD" id="cd12912">
    <property type="entry name" value="PDC2_MCP_like"/>
    <property type="match status" value="1"/>
</dbReference>
<feature type="transmembrane region" description="Helical" evidence="9">
    <location>
        <begin position="281"/>
        <end position="301"/>
    </location>
</feature>
<proteinExistence type="predicted"/>
<keyword evidence="2" id="KW-1003">Cell membrane</keyword>
<evidence type="ECO:0000256" key="1">
    <source>
        <dbReference type="ARBA" id="ARBA00004651"/>
    </source>
</evidence>
<evidence type="ECO:0000259" key="10">
    <source>
        <dbReference type="PROSITE" id="PS50111"/>
    </source>
</evidence>
<dbReference type="KEGG" id="ccoc:CCON33237_0640"/>
<keyword evidence="5 9" id="KW-1133">Transmembrane helix</keyword>
<evidence type="ECO:0000256" key="9">
    <source>
        <dbReference type="SAM" id="Phobius"/>
    </source>
</evidence>
<keyword evidence="3" id="KW-0145">Chemotaxis</keyword>
<accession>A0A0M5MKC9</accession>
<feature type="domain" description="Methyl-accepting transducer" evidence="10">
    <location>
        <begin position="471"/>
        <end position="640"/>
    </location>
</feature>
<dbReference type="InterPro" id="IPR004089">
    <property type="entry name" value="MCPsignal_dom"/>
</dbReference>
<evidence type="ECO:0000256" key="6">
    <source>
        <dbReference type="ARBA" id="ARBA00023136"/>
    </source>
</evidence>
<evidence type="ECO:0000313" key="11">
    <source>
        <dbReference type="EMBL" id="ALF47337.1"/>
    </source>
</evidence>
<dbReference type="GO" id="GO:0006935">
    <property type="term" value="P:chemotaxis"/>
    <property type="evidence" value="ECO:0007669"/>
    <property type="project" value="UniProtKB-KW"/>
</dbReference>
<dbReference type="GO" id="GO:0007165">
    <property type="term" value="P:signal transduction"/>
    <property type="evidence" value="ECO:0007669"/>
    <property type="project" value="UniProtKB-KW"/>
</dbReference>
<dbReference type="Pfam" id="PF02743">
    <property type="entry name" value="dCache_1"/>
    <property type="match status" value="1"/>
</dbReference>
<evidence type="ECO:0000256" key="5">
    <source>
        <dbReference type="ARBA" id="ARBA00022989"/>
    </source>
</evidence>
<evidence type="ECO:0000256" key="2">
    <source>
        <dbReference type="ARBA" id="ARBA00022475"/>
    </source>
</evidence>
<comment type="subcellular location">
    <subcellularLocation>
        <location evidence="1">Cell membrane</location>
        <topology evidence="1">Multi-pass membrane protein</topology>
    </subcellularLocation>
</comment>
<reference evidence="12" key="1">
    <citation type="submission" date="2015-08" db="EMBL/GenBank/DDBJ databases">
        <title>Comparative genomics of the Campylobacter concisus group.</title>
        <authorList>
            <person name="Miller W.G."/>
            <person name="Yee E."/>
            <person name="Chapman M.H."/>
            <person name="Huynh S."/>
            <person name="Bono J.L."/>
            <person name="On S.L.W."/>
            <person name="St Leger J."/>
            <person name="Foster G."/>
            <person name="Parker C.T."/>
        </authorList>
    </citation>
    <scope>NUCLEOTIDE SEQUENCE [LARGE SCALE GENOMIC DNA]</scope>
    <source>
        <strain evidence="12">ATCC 33237</strain>
    </source>
</reference>
<evidence type="ECO:0000256" key="3">
    <source>
        <dbReference type="ARBA" id="ARBA00022500"/>
    </source>
</evidence>
<keyword evidence="7 8" id="KW-0807">Transducer</keyword>
<dbReference type="EMBL" id="CP012541">
    <property type="protein sequence ID" value="ALF47337.1"/>
    <property type="molecule type" value="Genomic_DNA"/>
</dbReference>
<dbReference type="GO" id="GO:0005886">
    <property type="term" value="C:plasma membrane"/>
    <property type="evidence" value="ECO:0007669"/>
    <property type="project" value="UniProtKB-SubCell"/>
</dbReference>
<dbReference type="Pfam" id="PF00015">
    <property type="entry name" value="MCPsignal"/>
    <property type="match status" value="1"/>
</dbReference>
<dbReference type="PANTHER" id="PTHR32089">
    <property type="entry name" value="METHYL-ACCEPTING CHEMOTAXIS PROTEIN MCPB"/>
    <property type="match status" value="1"/>
</dbReference>
<evidence type="ECO:0000313" key="12">
    <source>
        <dbReference type="Proteomes" id="UP000066049"/>
    </source>
</evidence>
<gene>
    <name evidence="11" type="ORF">CCON33237_0640</name>
</gene>
<evidence type="ECO:0000256" key="8">
    <source>
        <dbReference type="PROSITE-ProRule" id="PRU00284"/>
    </source>
</evidence>